<comment type="caution">
    <text evidence="13">The sequence shown here is derived from an EMBL/GenBank/DDBJ whole genome shotgun (WGS) entry which is preliminary data.</text>
</comment>
<organism evidence="13 14">
    <name type="scientific">Fasciola gigantica</name>
    <name type="common">Giant liver fluke</name>
    <dbReference type="NCBI Taxonomy" id="46835"/>
    <lineage>
        <taxon>Eukaryota</taxon>
        <taxon>Metazoa</taxon>
        <taxon>Spiralia</taxon>
        <taxon>Lophotrochozoa</taxon>
        <taxon>Platyhelminthes</taxon>
        <taxon>Trematoda</taxon>
        <taxon>Digenea</taxon>
        <taxon>Plagiorchiida</taxon>
        <taxon>Echinostomata</taxon>
        <taxon>Echinostomatoidea</taxon>
        <taxon>Fasciolidae</taxon>
        <taxon>Fasciola</taxon>
    </lineage>
</organism>
<dbReference type="STRING" id="46835.A0A504YXL0"/>
<feature type="compositionally biased region" description="Low complexity" evidence="10">
    <location>
        <begin position="391"/>
        <end position="419"/>
    </location>
</feature>
<evidence type="ECO:0000256" key="10">
    <source>
        <dbReference type="SAM" id="MobiDB-lite"/>
    </source>
</evidence>
<dbReference type="SUPFAM" id="SSF81321">
    <property type="entry name" value="Family A G protein-coupled receptor-like"/>
    <property type="match status" value="2"/>
</dbReference>
<dbReference type="PRINTS" id="PR00237">
    <property type="entry name" value="GPCRRHODOPSN"/>
</dbReference>
<dbReference type="Proteomes" id="UP000316759">
    <property type="component" value="Unassembled WGS sequence"/>
</dbReference>
<reference evidence="13 14" key="1">
    <citation type="submission" date="2019-04" db="EMBL/GenBank/DDBJ databases">
        <title>Annotation for the trematode Fasciola gigantica.</title>
        <authorList>
            <person name="Choi Y.-J."/>
        </authorList>
    </citation>
    <scope>NUCLEOTIDE SEQUENCE [LARGE SCALE GENOMIC DNA]</scope>
    <source>
        <strain evidence="13">Uganda_cow_1</strain>
    </source>
</reference>
<evidence type="ECO:0000256" key="8">
    <source>
        <dbReference type="ARBA" id="ARBA00023224"/>
    </source>
</evidence>
<dbReference type="GO" id="GO:0071880">
    <property type="term" value="P:adenylate cyclase-activating adrenergic receptor signaling pathway"/>
    <property type="evidence" value="ECO:0007669"/>
    <property type="project" value="TreeGrafter"/>
</dbReference>
<proteinExistence type="inferred from homology"/>
<dbReference type="PROSITE" id="PS50262">
    <property type="entry name" value="G_PROTEIN_RECEP_F1_2"/>
    <property type="match status" value="1"/>
</dbReference>
<feature type="region of interest" description="Disordered" evidence="10">
    <location>
        <begin position="391"/>
        <end position="452"/>
    </location>
</feature>
<evidence type="ECO:0000313" key="14">
    <source>
        <dbReference type="Proteomes" id="UP000316759"/>
    </source>
</evidence>
<feature type="transmembrane region" description="Helical" evidence="11">
    <location>
        <begin position="322"/>
        <end position="347"/>
    </location>
</feature>
<keyword evidence="2" id="KW-1003">Cell membrane</keyword>
<evidence type="ECO:0000256" key="9">
    <source>
        <dbReference type="RuleBase" id="RU000688"/>
    </source>
</evidence>
<evidence type="ECO:0000256" key="4">
    <source>
        <dbReference type="ARBA" id="ARBA00022989"/>
    </source>
</evidence>
<evidence type="ECO:0000256" key="2">
    <source>
        <dbReference type="ARBA" id="ARBA00022475"/>
    </source>
</evidence>
<feature type="region of interest" description="Disordered" evidence="10">
    <location>
        <begin position="689"/>
        <end position="746"/>
    </location>
</feature>
<feature type="compositionally biased region" description="Polar residues" evidence="10">
    <location>
        <begin position="420"/>
        <end position="429"/>
    </location>
</feature>
<comment type="similarity">
    <text evidence="9">Belongs to the G-protein coupled receptor 1 family.</text>
</comment>
<feature type="transmembrane region" description="Helical" evidence="11">
    <location>
        <begin position="277"/>
        <end position="302"/>
    </location>
</feature>
<dbReference type="SMART" id="SM01381">
    <property type="entry name" value="7TM_GPCR_Srsx"/>
    <property type="match status" value="1"/>
</dbReference>
<feature type="domain" description="G-protein coupled receptors family 1 profile" evidence="12">
    <location>
        <begin position="177"/>
        <end position="967"/>
    </location>
</feature>
<feature type="compositionally biased region" description="Basic and acidic residues" evidence="10">
    <location>
        <begin position="728"/>
        <end position="740"/>
    </location>
</feature>
<keyword evidence="5 9" id="KW-0297">G-protein coupled receptor</keyword>
<keyword evidence="4 11" id="KW-1133">Transmembrane helix</keyword>
<dbReference type="GO" id="GO:0004930">
    <property type="term" value="F:G protein-coupled receptor activity"/>
    <property type="evidence" value="ECO:0007669"/>
    <property type="project" value="UniProtKB-KW"/>
</dbReference>
<keyword evidence="7 9" id="KW-0675">Receptor</keyword>
<evidence type="ECO:0000259" key="12">
    <source>
        <dbReference type="PROSITE" id="PS50262"/>
    </source>
</evidence>
<feature type="region of interest" description="Disordered" evidence="10">
    <location>
        <begin position="618"/>
        <end position="676"/>
    </location>
</feature>
<evidence type="ECO:0000256" key="3">
    <source>
        <dbReference type="ARBA" id="ARBA00022692"/>
    </source>
</evidence>
<keyword evidence="6 11" id="KW-0472">Membrane</keyword>
<sequence>MREEPKYTKPICRCVLLSESTFFVAILCIFESTVCSQISQWPPHHYIPKFTHLNQSDRDIPADISKDYLRWSEWHRRQLQEALSRKEIPATNHTSLATLLTTTASTAYTVFTPVYRELNMTTTSVSPSNWTTSTATYMNASGDFGTNVPASGFTYSVGVTSLLATLTAITSFITVSGNLLVLLSFFVERALRTATNYFIASLAVTDVLIGTFSMNFYTLYLILGHWPLGRLSCDLWLSLDYTACLTSQYTVLIITIDRFCSVRMPAKYRNWRTDRKVLVMVAVTWIIPSSAFFTIIMGWPYFRADIIPRPFDQCYAEFANDPVFNTVFTLCYFWVTLFVMIGLYVGIYKVALNLQKRSDEKRNRVSGMIPNATHGPNEAARSVSANLKSITSKIQPQSQPQKQNQGQQRQQQTVRKVNQATFNSSSAAGESSGFDSDEEQQKQLNLSKKTDGRDLAKTVATTMTTTKGATSFQSMLPSNAVMEMNKANSLGKVTNTLATQITIQPALLDEDCRFVLPVFDRKPKTPVLLPTHGPKLQCPIHGRPSIASINGQGDYSRFSPASVTIYQTEGLQISSPLLTDEDSGFEANGTSCHQAIPNYMPSSPALCICSDLDDEQEKDVATTPVQVETNPIEPDPNKETLFNTRPTVAPKVQPSLTKSNMQSVSKSEPNSQDRDYQDRVLENFRRRMAAVKGVPSSESRDSDYLTSSSPPSQQLSLAQSVGNPGYNRHHESTPKTDHSVRPSNDPMLLTPQHHCSDTGTGDSEVESTPLWVPQQIIMSHHLSTSESIRNIPCCYGHADANYYPDQSECLICAGQHESDTLQSSSSYADYTETGLESGQCFCQINHDDPKQVNWFSHIRQKIQSIPFSKTHWIVISRIQASLSRTRQKTTKVPVERGRRENRARKALRTITFILGAFVLCWTPYHVVIMIKGICDDVARNYTCVNDILYSVTYWLCYMNSPINPFCYALANAQFKKTFLRILHGDFRRS</sequence>
<dbReference type="PANTHER" id="PTHR24248:SF185">
    <property type="entry name" value="DOPAMINE RECEPTOR 2"/>
    <property type="match status" value="1"/>
</dbReference>
<accession>A0A504YXL0</accession>
<dbReference type="Gene3D" id="1.20.1070.10">
    <property type="entry name" value="Rhodopsin 7-helix transmembrane proteins"/>
    <property type="match status" value="2"/>
</dbReference>
<feature type="transmembrane region" description="Helical" evidence="11">
    <location>
        <begin position="162"/>
        <end position="186"/>
    </location>
</feature>
<dbReference type="OrthoDB" id="10071887at2759"/>
<evidence type="ECO:0000313" key="13">
    <source>
        <dbReference type="EMBL" id="TPP62608.1"/>
    </source>
</evidence>
<dbReference type="Pfam" id="PF00001">
    <property type="entry name" value="7tm_1"/>
    <property type="match status" value="2"/>
</dbReference>
<dbReference type="GO" id="GO:0005886">
    <property type="term" value="C:plasma membrane"/>
    <property type="evidence" value="ECO:0007669"/>
    <property type="project" value="UniProtKB-SubCell"/>
</dbReference>
<evidence type="ECO:0000256" key="11">
    <source>
        <dbReference type="SAM" id="Phobius"/>
    </source>
</evidence>
<keyword evidence="3 9" id="KW-0812">Transmembrane</keyword>
<gene>
    <name evidence="13" type="ORF">FGIG_02322</name>
</gene>
<dbReference type="AlphaFoldDB" id="A0A504YXL0"/>
<feature type="compositionally biased region" description="Polar residues" evidence="10">
    <location>
        <begin position="654"/>
        <end position="670"/>
    </location>
</feature>
<evidence type="ECO:0000256" key="7">
    <source>
        <dbReference type="ARBA" id="ARBA00023170"/>
    </source>
</evidence>
<evidence type="ECO:0000256" key="5">
    <source>
        <dbReference type="ARBA" id="ARBA00023040"/>
    </source>
</evidence>
<feature type="transmembrane region" description="Helical" evidence="11">
    <location>
        <begin position="235"/>
        <end position="256"/>
    </location>
</feature>
<dbReference type="EMBL" id="SUNJ01006641">
    <property type="protein sequence ID" value="TPP62608.1"/>
    <property type="molecule type" value="Genomic_DNA"/>
</dbReference>
<evidence type="ECO:0000256" key="6">
    <source>
        <dbReference type="ARBA" id="ARBA00023136"/>
    </source>
</evidence>
<feature type="transmembrane region" description="Helical" evidence="11">
    <location>
        <begin position="198"/>
        <end position="223"/>
    </location>
</feature>
<dbReference type="GO" id="GO:0043410">
    <property type="term" value="P:positive regulation of MAPK cascade"/>
    <property type="evidence" value="ECO:0007669"/>
    <property type="project" value="TreeGrafter"/>
</dbReference>
<feature type="compositionally biased region" description="Low complexity" evidence="10">
    <location>
        <begin position="707"/>
        <end position="720"/>
    </location>
</feature>
<dbReference type="InterPro" id="IPR000276">
    <property type="entry name" value="GPCR_Rhodpsn"/>
</dbReference>
<protein>
    <submittedName>
        <fullName evidence="13">Putative muscarinic acetylcholine receptor</fullName>
    </submittedName>
</protein>
<comment type="subcellular location">
    <subcellularLocation>
        <location evidence="1">Cell membrane</location>
        <topology evidence="1">Multi-pass membrane protein</topology>
    </subcellularLocation>
</comment>
<keyword evidence="8 9" id="KW-0807">Transducer</keyword>
<name>A0A504YXL0_FASGI</name>
<dbReference type="InterPro" id="IPR017452">
    <property type="entry name" value="GPCR_Rhodpsn_7TM"/>
</dbReference>
<evidence type="ECO:0000256" key="1">
    <source>
        <dbReference type="ARBA" id="ARBA00004651"/>
    </source>
</evidence>
<dbReference type="PANTHER" id="PTHR24248">
    <property type="entry name" value="ADRENERGIC RECEPTOR-RELATED G-PROTEIN COUPLED RECEPTOR"/>
    <property type="match status" value="1"/>
</dbReference>
<feature type="transmembrane region" description="Helical" evidence="11">
    <location>
        <begin position="906"/>
        <end position="924"/>
    </location>
</feature>
<dbReference type="PROSITE" id="PS00237">
    <property type="entry name" value="G_PROTEIN_RECEP_F1_1"/>
    <property type="match status" value="1"/>
</dbReference>
<keyword evidence="14" id="KW-1185">Reference proteome</keyword>